<feature type="signal peptide" evidence="1">
    <location>
        <begin position="1"/>
        <end position="22"/>
    </location>
</feature>
<reference evidence="2 3" key="1">
    <citation type="submission" date="2023-09" db="EMBL/GenBank/DDBJ databases">
        <authorList>
            <person name="Rey-Velasco X."/>
        </authorList>
    </citation>
    <scope>NUCLEOTIDE SEQUENCE [LARGE SCALE GENOMIC DNA]</scope>
    <source>
        <strain evidence="2 3">P117</strain>
    </source>
</reference>
<dbReference type="Gene3D" id="3.90.226.10">
    <property type="entry name" value="2-enoyl-CoA Hydratase, Chain A, domain 1"/>
    <property type="match status" value="1"/>
</dbReference>
<dbReference type="EMBL" id="JAVRHX010000002">
    <property type="protein sequence ID" value="MDT0594953.1"/>
    <property type="molecule type" value="Genomic_DNA"/>
</dbReference>
<sequence>MKYPKICIFIAFCSFLFSAASATATLANAEMQTSANQGRELQGRCSDAVRKKVQAQKDRAAVTKKDCMQIRTFGSYLTIEGTVAPDDAVRIRRAIKQAGSAVEVRLNSGGGDSAEGMKIGLEFRASNLLIRIANRSSCASACTVAFMGGNLRTIDDGAGFQVHIYSGFRDGFNHFNNYDFNRLRKGGYIWKDELLKSPRDFLLGVVKYQHGLRGGSSIKNGMVYDENYYRSPSSIKVARRFNYLRSMIQPPSQRFSYDGMLQAAANLTKRLQQKRAQSYEFYVKNQLAQDIKQIELGGRSAAHQIAMRIERDTAFNMIAGICEINEAKSEFSFISNSLKPYTVADSLFSLCNISRFDQQSDSQNSLGPRSNFALRMIITMFESRIQGVSELSQETLFNYGFTNVEE</sequence>
<comment type="caution">
    <text evidence="2">The sequence shown here is derived from an EMBL/GenBank/DDBJ whole genome shotgun (WGS) entry which is preliminary data.</text>
</comment>
<dbReference type="SUPFAM" id="SSF52096">
    <property type="entry name" value="ClpP/crotonase"/>
    <property type="match status" value="1"/>
</dbReference>
<evidence type="ECO:0000313" key="3">
    <source>
        <dbReference type="Proteomes" id="UP001253545"/>
    </source>
</evidence>
<keyword evidence="1" id="KW-0732">Signal</keyword>
<evidence type="ECO:0000256" key="1">
    <source>
        <dbReference type="SAM" id="SignalP"/>
    </source>
</evidence>
<feature type="chain" id="PRO_5045174783" evidence="1">
    <location>
        <begin position="23"/>
        <end position="406"/>
    </location>
</feature>
<gene>
    <name evidence="2" type="ORF">RM552_08885</name>
</gene>
<proteinExistence type="predicted"/>
<dbReference type="RefSeq" id="WP_311368472.1">
    <property type="nucleotide sequence ID" value="NZ_JAVRHX010000002.1"/>
</dbReference>
<dbReference type="Proteomes" id="UP001253545">
    <property type="component" value="Unassembled WGS sequence"/>
</dbReference>
<keyword evidence="3" id="KW-1185">Reference proteome</keyword>
<dbReference type="InterPro" id="IPR029045">
    <property type="entry name" value="ClpP/crotonase-like_dom_sf"/>
</dbReference>
<name>A0ABU2ZSE7_9ALTE</name>
<protein>
    <submittedName>
        <fullName evidence="2">Uncharacterized protein</fullName>
    </submittedName>
</protein>
<accession>A0ABU2ZSE7</accession>
<organism evidence="2 3">
    <name type="scientific">Glaciecola petra</name>
    <dbReference type="NCBI Taxonomy" id="3075602"/>
    <lineage>
        <taxon>Bacteria</taxon>
        <taxon>Pseudomonadati</taxon>
        <taxon>Pseudomonadota</taxon>
        <taxon>Gammaproteobacteria</taxon>
        <taxon>Alteromonadales</taxon>
        <taxon>Alteromonadaceae</taxon>
        <taxon>Glaciecola</taxon>
    </lineage>
</organism>
<evidence type="ECO:0000313" key="2">
    <source>
        <dbReference type="EMBL" id="MDT0594953.1"/>
    </source>
</evidence>